<dbReference type="OrthoDB" id="9773927at2"/>
<dbReference type="InterPro" id="IPR039498">
    <property type="entry name" value="NTP_transf_5"/>
</dbReference>
<dbReference type="Pfam" id="PF14907">
    <property type="entry name" value="NTP_transf_5"/>
    <property type="match status" value="1"/>
</dbReference>
<comment type="caution">
    <text evidence="1">The sequence shown here is derived from an EMBL/GenBank/DDBJ whole genome shotgun (WGS) entry which is preliminary data.</text>
</comment>
<dbReference type="Proteomes" id="UP000468943">
    <property type="component" value="Unassembled WGS sequence"/>
</dbReference>
<dbReference type="AlphaFoldDB" id="A0A6I4SPN2"/>
<protein>
    <submittedName>
        <fullName evidence="1">Uncharacterized protein</fullName>
    </submittedName>
</protein>
<dbReference type="Gene3D" id="3.30.460.40">
    <property type="match status" value="1"/>
</dbReference>
<dbReference type="RefSeq" id="WP_160598660.1">
    <property type="nucleotide sequence ID" value="NZ_WTYS01000001.1"/>
</dbReference>
<accession>A0A6I4SPN2</accession>
<name>A0A6I4SPN2_9SPHN</name>
<proteinExistence type="predicted"/>
<evidence type="ECO:0000313" key="1">
    <source>
        <dbReference type="EMBL" id="MXO57599.1"/>
    </source>
</evidence>
<keyword evidence="2" id="KW-1185">Reference proteome</keyword>
<reference evidence="1 2" key="1">
    <citation type="submission" date="2019-12" db="EMBL/GenBank/DDBJ databases">
        <title>Genomic-based taxomic classification of the family Erythrobacteraceae.</title>
        <authorList>
            <person name="Xu L."/>
        </authorList>
    </citation>
    <scope>NUCLEOTIDE SEQUENCE [LARGE SCALE GENOMIC DNA]</scope>
    <source>
        <strain evidence="1 2">JCM 17802</strain>
    </source>
</reference>
<sequence length="393" mass="44391">MTKLLDREQRLLAMLLATMPGVSPFAPEFSSGSPNMDWTRFEALVTRHRVAALVHSGLAAAPHITPPSDMCDRFAASTSANAQVFMRGVHVAGLLTTAMREAGIACAVLKGIGVAAHYYDQPSDREMIDIDLLVDPNRYEEAETIVRAHGFDRFYPKFALDHRKRASFRRLHNAMTFIRRNDGLQIDLHWRKVQNPVLMAHLDANWTRLLVEDEAAGLPIPMLRPAAHALYIAAHGIKHGWVRLKWLVDIDRVIRGMTSDEIVEMLDLAELGQLGKMLAASLDLSQRILGTPLPSNLQDLVCKHDTDEIIALQMPMIFAELPAREHSLKDWRHFIQRIRHSMLLHDGRGYRREALLRELARPADLEILSLSPAHLWLLSVLSPILGIGRLFRR</sequence>
<organism evidence="1 2">
    <name type="scientific">Pontixanthobacter gangjinensis</name>
    <dbReference type="NCBI Taxonomy" id="1028742"/>
    <lineage>
        <taxon>Bacteria</taxon>
        <taxon>Pseudomonadati</taxon>
        <taxon>Pseudomonadota</taxon>
        <taxon>Alphaproteobacteria</taxon>
        <taxon>Sphingomonadales</taxon>
        <taxon>Erythrobacteraceae</taxon>
        <taxon>Pontixanthobacter</taxon>
    </lineage>
</organism>
<dbReference type="EMBL" id="WTYS01000001">
    <property type="protein sequence ID" value="MXO57599.1"/>
    <property type="molecule type" value="Genomic_DNA"/>
</dbReference>
<gene>
    <name evidence="1" type="ORF">GRI36_11990</name>
</gene>
<evidence type="ECO:0000313" key="2">
    <source>
        <dbReference type="Proteomes" id="UP000468943"/>
    </source>
</evidence>